<evidence type="ECO:0000313" key="1">
    <source>
        <dbReference type="EMBL" id="MPC97537.1"/>
    </source>
</evidence>
<gene>
    <name evidence="1" type="ORF">E2C01_092856</name>
</gene>
<name>A0A5B7JWK4_PORTR</name>
<proteinExistence type="predicted"/>
<dbReference type="AlphaFoldDB" id="A0A5B7JWK4"/>
<keyword evidence="2" id="KW-1185">Reference proteome</keyword>
<accession>A0A5B7JWK4</accession>
<sequence>MQARLLLQRGNSAVTTYSEAQLVWAEERTQAKLSYSHPETLVSPYWYSLCFAPPPTVTRVSSHAGQIVM</sequence>
<comment type="caution">
    <text evidence="1">The sequence shown here is derived from an EMBL/GenBank/DDBJ whole genome shotgun (WGS) entry which is preliminary data.</text>
</comment>
<dbReference type="EMBL" id="VSRR010110428">
    <property type="protein sequence ID" value="MPC97537.1"/>
    <property type="molecule type" value="Genomic_DNA"/>
</dbReference>
<dbReference type="Proteomes" id="UP000324222">
    <property type="component" value="Unassembled WGS sequence"/>
</dbReference>
<protein>
    <submittedName>
        <fullName evidence="1">Uncharacterized protein</fullName>
    </submittedName>
</protein>
<organism evidence="1 2">
    <name type="scientific">Portunus trituberculatus</name>
    <name type="common">Swimming crab</name>
    <name type="synonym">Neptunus trituberculatus</name>
    <dbReference type="NCBI Taxonomy" id="210409"/>
    <lineage>
        <taxon>Eukaryota</taxon>
        <taxon>Metazoa</taxon>
        <taxon>Ecdysozoa</taxon>
        <taxon>Arthropoda</taxon>
        <taxon>Crustacea</taxon>
        <taxon>Multicrustacea</taxon>
        <taxon>Malacostraca</taxon>
        <taxon>Eumalacostraca</taxon>
        <taxon>Eucarida</taxon>
        <taxon>Decapoda</taxon>
        <taxon>Pleocyemata</taxon>
        <taxon>Brachyura</taxon>
        <taxon>Eubrachyura</taxon>
        <taxon>Portunoidea</taxon>
        <taxon>Portunidae</taxon>
        <taxon>Portuninae</taxon>
        <taxon>Portunus</taxon>
    </lineage>
</organism>
<reference evidence="1 2" key="1">
    <citation type="submission" date="2019-05" db="EMBL/GenBank/DDBJ databases">
        <title>Another draft genome of Portunus trituberculatus and its Hox gene families provides insights of decapod evolution.</title>
        <authorList>
            <person name="Jeong J.-H."/>
            <person name="Song I."/>
            <person name="Kim S."/>
            <person name="Choi T."/>
            <person name="Kim D."/>
            <person name="Ryu S."/>
            <person name="Kim W."/>
        </authorList>
    </citation>
    <scope>NUCLEOTIDE SEQUENCE [LARGE SCALE GENOMIC DNA]</scope>
    <source>
        <tissue evidence="1">Muscle</tissue>
    </source>
</reference>
<evidence type="ECO:0000313" key="2">
    <source>
        <dbReference type="Proteomes" id="UP000324222"/>
    </source>
</evidence>